<feature type="region of interest" description="Disordered" evidence="1">
    <location>
        <begin position="450"/>
        <end position="491"/>
    </location>
</feature>
<dbReference type="InterPro" id="IPR013552">
    <property type="entry name" value="Thioester_dom"/>
</dbReference>
<sequence>MFSASSVSASPSDARTAPAAGGRSAAHAGTTGGAARTGETGRAAGRWKGRGPVALRQVTALLLSGLVTAAATLAGTGTAVADEPGRHQGGASAVLDGLKTFDTAVLRTPGENGAPDRTQELPAGLFEMTVDGGGKLKTYCIDLHNPTQDQAKYLETPWAETSLGANRNAGKIGWILQHSYPQVDDLAALAKAAGTGPLTERTAAAGTQVAIWRYSDGADVTASDKQAEKLADWLQKRARTIAEPRASLTLEPAAVSGRAGDRLGPVTVRTDADQVSVSPPVDAAASGITVTDEKGKPVTSAADGARLYFDVPEGSADGSASLTVQTTTSVPVGRAFAGTTRTQTQILAGSSESTVSARATATWAETGPAPALTARKNCAAGGVDITAANQGDEPFTFELGGYEHTVAAGATRTVTIPVAEDQAYDFTITGPGGFRKNFTGVLDCATSGSTVAAEKEDPRADDAGIGPQSARQSVPASTGTTTSGLEGDLAATGGSSTTPMIAALAVGFLVIGGGALFVLRRKEAAQQNTE</sequence>
<feature type="domain" description="Bacterial phospholipase C C-terminal" evidence="3">
    <location>
        <begin position="370"/>
        <end position="440"/>
    </location>
</feature>
<dbReference type="Gene3D" id="1.10.150.480">
    <property type="match status" value="1"/>
</dbReference>
<comment type="caution">
    <text evidence="5">The sequence shown here is derived from an EMBL/GenBank/DDBJ whole genome shotgun (WGS) entry which is preliminary data.</text>
</comment>
<feature type="compositionally biased region" description="Low complexity" evidence="1">
    <location>
        <begin position="1"/>
        <end position="46"/>
    </location>
</feature>
<dbReference type="Pfam" id="PF08341">
    <property type="entry name" value="TED"/>
    <property type="match status" value="1"/>
</dbReference>
<feature type="compositionally biased region" description="Polar residues" evidence="1">
    <location>
        <begin position="469"/>
        <end position="484"/>
    </location>
</feature>
<dbReference type="RefSeq" id="WP_311603917.1">
    <property type="nucleotide sequence ID" value="NZ_JAVRFG010000035.1"/>
</dbReference>
<dbReference type="NCBIfam" id="TIGR03934">
    <property type="entry name" value="TQXA_dom"/>
    <property type="match status" value="1"/>
</dbReference>
<dbReference type="NCBIfam" id="TIGR01167">
    <property type="entry name" value="LPXTG_anchor"/>
    <property type="match status" value="1"/>
</dbReference>
<dbReference type="EMBL" id="JAVRFG010000035">
    <property type="protein sequence ID" value="MDT0493602.1"/>
    <property type="molecule type" value="Genomic_DNA"/>
</dbReference>
<organism evidence="5 6">
    <name type="scientific">Streptomyces stephensoniae</name>
    <dbReference type="NCBI Taxonomy" id="3375367"/>
    <lineage>
        <taxon>Bacteria</taxon>
        <taxon>Bacillati</taxon>
        <taxon>Actinomycetota</taxon>
        <taxon>Actinomycetes</taxon>
        <taxon>Kitasatosporales</taxon>
        <taxon>Streptomycetaceae</taxon>
        <taxon>Streptomyces</taxon>
    </lineage>
</organism>
<protein>
    <submittedName>
        <fullName evidence="5">Cys-Gln thioester bond-forming surface protein</fullName>
    </submittedName>
</protein>
<dbReference type="InterPro" id="IPR023849">
    <property type="entry name" value="TQXA_dom"/>
</dbReference>
<feature type="compositionally biased region" description="Basic and acidic residues" evidence="1">
    <location>
        <begin position="453"/>
        <end position="462"/>
    </location>
</feature>
<evidence type="ECO:0000313" key="5">
    <source>
        <dbReference type="EMBL" id="MDT0493602.1"/>
    </source>
</evidence>
<evidence type="ECO:0000256" key="2">
    <source>
        <dbReference type="SAM" id="Phobius"/>
    </source>
</evidence>
<keyword evidence="2" id="KW-1133">Transmembrane helix</keyword>
<feature type="transmembrane region" description="Helical" evidence="2">
    <location>
        <begin position="500"/>
        <end position="519"/>
    </location>
</feature>
<dbReference type="InterPro" id="IPR008475">
    <property type="entry name" value="PLipase_C_C"/>
</dbReference>
<proteinExistence type="predicted"/>
<evidence type="ECO:0000313" key="6">
    <source>
        <dbReference type="Proteomes" id="UP001180556"/>
    </source>
</evidence>
<evidence type="ECO:0000259" key="3">
    <source>
        <dbReference type="Pfam" id="PF05506"/>
    </source>
</evidence>
<feature type="region of interest" description="Disordered" evidence="1">
    <location>
        <begin position="1"/>
        <end position="48"/>
    </location>
</feature>
<dbReference type="NCBIfam" id="NF041528">
    <property type="entry name" value="strep_LAETG"/>
    <property type="match status" value="1"/>
</dbReference>
<dbReference type="Pfam" id="PF05506">
    <property type="entry name" value="PLipase_C_C"/>
    <property type="match status" value="1"/>
</dbReference>
<evidence type="ECO:0000259" key="4">
    <source>
        <dbReference type="Pfam" id="PF08341"/>
    </source>
</evidence>
<keyword evidence="2" id="KW-0472">Membrane</keyword>
<accession>A0ABU2W921</accession>
<keyword evidence="6" id="KW-1185">Reference proteome</keyword>
<feature type="domain" description="Thioester" evidence="4">
    <location>
        <begin position="138"/>
        <end position="238"/>
    </location>
</feature>
<keyword evidence="2" id="KW-0812">Transmembrane</keyword>
<gene>
    <name evidence="5" type="ORF">RM717_24185</name>
</gene>
<evidence type="ECO:0000256" key="1">
    <source>
        <dbReference type="SAM" id="MobiDB-lite"/>
    </source>
</evidence>
<reference evidence="6" key="1">
    <citation type="submission" date="2023-07" db="EMBL/GenBank/DDBJ databases">
        <title>30 novel species of actinomycetes from the DSMZ collection.</title>
        <authorList>
            <person name="Nouioui I."/>
        </authorList>
    </citation>
    <scope>NUCLEOTIDE SEQUENCE [LARGE SCALE GENOMIC DNA]</scope>
    <source>
        <strain evidence="6">DSM 40932</strain>
    </source>
</reference>
<name>A0ABU2W921_9ACTN</name>
<dbReference type="Proteomes" id="UP001180556">
    <property type="component" value="Unassembled WGS sequence"/>
</dbReference>